<organism evidence="1 2">
    <name type="scientific">Rhodovulum adriaticum</name>
    <name type="common">Rhodopseudomonas adriatica</name>
    <dbReference type="NCBI Taxonomy" id="35804"/>
    <lineage>
        <taxon>Bacteria</taxon>
        <taxon>Pseudomonadati</taxon>
        <taxon>Pseudomonadota</taxon>
        <taxon>Alphaproteobacteria</taxon>
        <taxon>Rhodobacterales</taxon>
        <taxon>Paracoccaceae</taxon>
        <taxon>Rhodovulum</taxon>
    </lineage>
</organism>
<protein>
    <submittedName>
        <fullName evidence="1">Uncharacterized protein</fullName>
    </submittedName>
</protein>
<comment type="caution">
    <text evidence="1">The sequence shown here is derived from an EMBL/GenBank/DDBJ whole genome shotgun (WGS) entry which is preliminary data.</text>
</comment>
<sequence length="123" mass="12613">MSSSSAPSALPGLAAARARVAREIRAAARGTKADALPTVDDLMAQSDAKIADEWTIPLPPARAPGDRRRVETPIAGTLSLILRVARALEDAPVGAPGTLVLLIVPTDLLELARTACDALQAGG</sequence>
<dbReference type="AlphaFoldDB" id="A0A4R2NF24"/>
<dbReference type="EMBL" id="SLXL01000026">
    <property type="protein sequence ID" value="TCP19742.1"/>
    <property type="molecule type" value="Genomic_DNA"/>
</dbReference>
<feature type="non-terminal residue" evidence="1">
    <location>
        <position position="123"/>
    </location>
</feature>
<reference evidence="1 2" key="1">
    <citation type="submission" date="2019-03" db="EMBL/GenBank/DDBJ databases">
        <title>Genomic Encyclopedia of Type Strains, Phase IV (KMG-IV): sequencing the most valuable type-strain genomes for metagenomic binning, comparative biology and taxonomic classification.</title>
        <authorList>
            <person name="Goeker M."/>
        </authorList>
    </citation>
    <scope>NUCLEOTIDE SEQUENCE [LARGE SCALE GENOMIC DNA]</scope>
    <source>
        <strain evidence="1 2">DSM 2781</strain>
    </source>
</reference>
<dbReference type="RefSeq" id="WP_165919032.1">
    <property type="nucleotide sequence ID" value="NZ_SLXL01000026.1"/>
</dbReference>
<accession>A0A4R2NF24</accession>
<gene>
    <name evidence="1" type="ORF">EV656_1265</name>
</gene>
<dbReference type="Proteomes" id="UP000295733">
    <property type="component" value="Unassembled WGS sequence"/>
</dbReference>
<proteinExistence type="predicted"/>
<evidence type="ECO:0000313" key="1">
    <source>
        <dbReference type="EMBL" id="TCP19742.1"/>
    </source>
</evidence>
<keyword evidence="2" id="KW-1185">Reference proteome</keyword>
<evidence type="ECO:0000313" key="2">
    <source>
        <dbReference type="Proteomes" id="UP000295733"/>
    </source>
</evidence>
<name>A0A4R2NF24_RHOAD</name>